<sequence length="330" mass="37277">HLIIGFVSIESNSIKVNAINDHFIQHCKSVINLHKSDTQLMISIGGGNNDNGFHSTALTPGNRKQFANSAINTLLKYGLDGLDIDWEFPGWATVHYNDKNTFNLLLKEVKQTFREYSVRSHTKDLVLSVAVAAQYTIIDRSYSAPQLNQYVDFINLMAYDYYLFHWYLPVVGHNSPLSSRSSRIPLFTTFSTQWSANHWHQLGVHKSKIMVGIPTYGRSFRLAFRSFTSPGSLAKSSSQDMSYSQICQFLDTKGTTVAFDEESGVPYAFRDNTWITYESKESALKKSTWIRDNGFGGVMTFSLNADDLTGQCHHNHSFPIHHAINSVAKQ</sequence>
<dbReference type="SUPFAM" id="SSF51445">
    <property type="entry name" value="(Trans)glycosidases"/>
    <property type="match status" value="1"/>
</dbReference>
<feature type="non-terminal residue" evidence="6">
    <location>
        <position position="1"/>
    </location>
</feature>
<feature type="domain" description="GH18" evidence="5">
    <location>
        <begin position="1"/>
        <end position="330"/>
    </location>
</feature>
<organism evidence="6">
    <name type="scientific">Oppiella nova</name>
    <dbReference type="NCBI Taxonomy" id="334625"/>
    <lineage>
        <taxon>Eukaryota</taxon>
        <taxon>Metazoa</taxon>
        <taxon>Ecdysozoa</taxon>
        <taxon>Arthropoda</taxon>
        <taxon>Chelicerata</taxon>
        <taxon>Arachnida</taxon>
        <taxon>Acari</taxon>
        <taxon>Acariformes</taxon>
        <taxon>Sarcoptiformes</taxon>
        <taxon>Oribatida</taxon>
        <taxon>Brachypylina</taxon>
        <taxon>Oppioidea</taxon>
        <taxon>Oppiidae</taxon>
        <taxon>Oppiella</taxon>
    </lineage>
</organism>
<evidence type="ECO:0000256" key="1">
    <source>
        <dbReference type="ARBA" id="ARBA00022801"/>
    </source>
</evidence>
<dbReference type="SUPFAM" id="SSF54556">
    <property type="entry name" value="Chitinase insertion domain"/>
    <property type="match status" value="1"/>
</dbReference>
<dbReference type="SMART" id="SM00636">
    <property type="entry name" value="Glyco_18"/>
    <property type="match status" value="1"/>
</dbReference>
<comment type="similarity">
    <text evidence="4">Belongs to the glycosyl hydrolase 18 family.</text>
</comment>
<evidence type="ECO:0000313" key="7">
    <source>
        <dbReference type="Proteomes" id="UP000728032"/>
    </source>
</evidence>
<dbReference type="Gene3D" id="3.10.50.10">
    <property type="match status" value="1"/>
</dbReference>
<dbReference type="InterPro" id="IPR050314">
    <property type="entry name" value="Glycosyl_Hydrlase_18"/>
</dbReference>
<gene>
    <name evidence="6" type="ORF">ONB1V03_LOCUS11155</name>
</gene>
<dbReference type="InterPro" id="IPR011583">
    <property type="entry name" value="Chitinase_II/V-like_cat"/>
</dbReference>
<dbReference type="PROSITE" id="PS51910">
    <property type="entry name" value="GH18_2"/>
    <property type="match status" value="1"/>
</dbReference>
<dbReference type="InterPro" id="IPR017853">
    <property type="entry name" value="GH"/>
</dbReference>
<evidence type="ECO:0000313" key="6">
    <source>
        <dbReference type="EMBL" id="CAD7654508.1"/>
    </source>
</evidence>
<keyword evidence="2 3" id="KW-0326">Glycosidase</keyword>
<protein>
    <recommendedName>
        <fullName evidence="5">GH18 domain-containing protein</fullName>
    </recommendedName>
</protein>
<dbReference type="Proteomes" id="UP000728032">
    <property type="component" value="Unassembled WGS sequence"/>
</dbReference>
<evidence type="ECO:0000256" key="2">
    <source>
        <dbReference type="ARBA" id="ARBA00023295"/>
    </source>
</evidence>
<evidence type="ECO:0000256" key="3">
    <source>
        <dbReference type="RuleBase" id="RU000489"/>
    </source>
</evidence>
<dbReference type="EMBL" id="OC922908">
    <property type="protein sequence ID" value="CAD7654508.1"/>
    <property type="molecule type" value="Genomic_DNA"/>
</dbReference>
<dbReference type="GO" id="GO:0005975">
    <property type="term" value="P:carbohydrate metabolic process"/>
    <property type="evidence" value="ECO:0007669"/>
    <property type="project" value="InterPro"/>
</dbReference>
<keyword evidence="7" id="KW-1185">Reference proteome</keyword>
<evidence type="ECO:0000259" key="5">
    <source>
        <dbReference type="PROSITE" id="PS51910"/>
    </source>
</evidence>
<dbReference type="InterPro" id="IPR001579">
    <property type="entry name" value="Glyco_hydro_18_chit_AS"/>
</dbReference>
<dbReference type="GO" id="GO:0006032">
    <property type="term" value="P:chitin catabolic process"/>
    <property type="evidence" value="ECO:0007669"/>
    <property type="project" value="TreeGrafter"/>
</dbReference>
<dbReference type="InterPro" id="IPR001223">
    <property type="entry name" value="Glyco_hydro18_cat"/>
</dbReference>
<dbReference type="PANTHER" id="PTHR11177">
    <property type="entry name" value="CHITINASE"/>
    <property type="match status" value="1"/>
</dbReference>
<dbReference type="EMBL" id="CAJPVJ010008083">
    <property type="protein sequence ID" value="CAG2171695.1"/>
    <property type="molecule type" value="Genomic_DNA"/>
</dbReference>
<dbReference type="GO" id="GO:0005576">
    <property type="term" value="C:extracellular region"/>
    <property type="evidence" value="ECO:0007669"/>
    <property type="project" value="TreeGrafter"/>
</dbReference>
<accession>A0A7R9M8M5</accession>
<dbReference type="Pfam" id="PF00704">
    <property type="entry name" value="Glyco_hydro_18"/>
    <property type="match status" value="1"/>
</dbReference>
<proteinExistence type="inferred from homology"/>
<keyword evidence="1 3" id="KW-0378">Hydrolase</keyword>
<evidence type="ECO:0000256" key="4">
    <source>
        <dbReference type="RuleBase" id="RU004453"/>
    </source>
</evidence>
<dbReference type="GO" id="GO:0004568">
    <property type="term" value="F:chitinase activity"/>
    <property type="evidence" value="ECO:0007669"/>
    <property type="project" value="TreeGrafter"/>
</dbReference>
<dbReference type="Gene3D" id="3.20.20.80">
    <property type="entry name" value="Glycosidases"/>
    <property type="match status" value="1"/>
</dbReference>
<name>A0A7R9M8M5_9ACAR</name>
<dbReference type="PANTHER" id="PTHR11177:SF390">
    <property type="entry name" value="CHITINASE 11"/>
    <property type="match status" value="1"/>
</dbReference>
<dbReference type="PROSITE" id="PS01095">
    <property type="entry name" value="GH18_1"/>
    <property type="match status" value="1"/>
</dbReference>
<dbReference type="OrthoDB" id="10066324at2759"/>
<dbReference type="AlphaFoldDB" id="A0A7R9M8M5"/>
<dbReference type="InterPro" id="IPR029070">
    <property type="entry name" value="Chitinase_insertion_sf"/>
</dbReference>
<dbReference type="GO" id="GO:0008061">
    <property type="term" value="F:chitin binding"/>
    <property type="evidence" value="ECO:0007669"/>
    <property type="project" value="InterPro"/>
</dbReference>
<reference evidence="6" key="1">
    <citation type="submission" date="2020-11" db="EMBL/GenBank/DDBJ databases">
        <authorList>
            <person name="Tran Van P."/>
        </authorList>
    </citation>
    <scope>NUCLEOTIDE SEQUENCE</scope>
</reference>